<dbReference type="EMBL" id="BMHB01000001">
    <property type="protein sequence ID" value="GGI11944.1"/>
    <property type="molecule type" value="Genomic_DNA"/>
</dbReference>
<dbReference type="OrthoDB" id="2360753at2"/>
<dbReference type="AlphaFoldDB" id="A0A8J3ADV8"/>
<dbReference type="Proteomes" id="UP000626244">
    <property type="component" value="Unassembled WGS sequence"/>
</dbReference>
<name>A0A8J3ADV8_9BACI</name>
<comment type="caution">
    <text evidence="1">The sequence shown here is derived from an EMBL/GenBank/DDBJ whole genome shotgun (WGS) entry which is preliminary data.</text>
</comment>
<protein>
    <recommendedName>
        <fullName evidence="3">DUF2653 family protein</fullName>
    </recommendedName>
</protein>
<gene>
    <name evidence="1" type="ORF">GCM10007380_10380</name>
</gene>
<evidence type="ECO:0000313" key="2">
    <source>
        <dbReference type="Proteomes" id="UP000626244"/>
    </source>
</evidence>
<dbReference type="RefSeq" id="WP_087999259.1">
    <property type="nucleotide sequence ID" value="NZ_BMHB01000001.1"/>
</dbReference>
<evidence type="ECO:0000313" key="1">
    <source>
        <dbReference type="EMBL" id="GGI11944.1"/>
    </source>
</evidence>
<proteinExistence type="predicted"/>
<sequence>MKIYLNEQDVANAICVFVADLERIRPEEVQIEFVFNEDEGVSCLVKMYNRNFNYGEQQMSDAIGFFLDEVHRFSSHSMEIIIHFHEDEGITSEVSFTY</sequence>
<dbReference type="Pfam" id="PF10850">
    <property type="entry name" value="DUF2653"/>
    <property type="match status" value="1"/>
</dbReference>
<organism evidence="1 2">
    <name type="scientific">Gottfriedia solisilvae</name>
    <dbReference type="NCBI Taxonomy" id="1516104"/>
    <lineage>
        <taxon>Bacteria</taxon>
        <taxon>Bacillati</taxon>
        <taxon>Bacillota</taxon>
        <taxon>Bacilli</taxon>
        <taxon>Bacillales</taxon>
        <taxon>Bacillaceae</taxon>
        <taxon>Gottfriedia</taxon>
    </lineage>
</organism>
<accession>A0A8J3ADV8</accession>
<dbReference type="InterPro" id="IPR020516">
    <property type="entry name" value="Uncharacterised_YxcD"/>
</dbReference>
<keyword evidence="2" id="KW-1185">Reference proteome</keyword>
<reference evidence="2" key="1">
    <citation type="journal article" date="2019" name="Int. J. Syst. Evol. Microbiol.">
        <title>The Global Catalogue of Microorganisms (GCM) 10K type strain sequencing project: providing services to taxonomists for standard genome sequencing and annotation.</title>
        <authorList>
            <consortium name="The Broad Institute Genomics Platform"/>
            <consortium name="The Broad Institute Genome Sequencing Center for Infectious Disease"/>
            <person name="Wu L."/>
            <person name="Ma J."/>
        </authorList>
    </citation>
    <scope>NUCLEOTIDE SEQUENCE [LARGE SCALE GENOMIC DNA]</scope>
    <source>
        <strain evidence="2">CGMCC 1.14993</strain>
    </source>
</reference>
<evidence type="ECO:0008006" key="3">
    <source>
        <dbReference type="Google" id="ProtNLM"/>
    </source>
</evidence>